<evidence type="ECO:0000313" key="4">
    <source>
        <dbReference type="RefSeq" id="XP_018816457.2"/>
    </source>
</evidence>
<dbReference type="AlphaFoldDB" id="A0A2I4EAN5"/>
<keyword evidence="2" id="KW-1133">Transmembrane helix</keyword>
<organism evidence="3 4">
    <name type="scientific">Juglans regia</name>
    <name type="common">English walnut</name>
    <dbReference type="NCBI Taxonomy" id="51240"/>
    <lineage>
        <taxon>Eukaryota</taxon>
        <taxon>Viridiplantae</taxon>
        <taxon>Streptophyta</taxon>
        <taxon>Embryophyta</taxon>
        <taxon>Tracheophyta</taxon>
        <taxon>Spermatophyta</taxon>
        <taxon>Magnoliopsida</taxon>
        <taxon>eudicotyledons</taxon>
        <taxon>Gunneridae</taxon>
        <taxon>Pentapetalae</taxon>
        <taxon>rosids</taxon>
        <taxon>fabids</taxon>
        <taxon>Fagales</taxon>
        <taxon>Juglandaceae</taxon>
        <taxon>Juglans</taxon>
    </lineage>
</organism>
<dbReference type="FunCoup" id="A0A2I4EAN5">
    <property type="interactions" value="178"/>
</dbReference>
<dbReference type="InParanoid" id="A0A2I4EAN5"/>
<feature type="transmembrane region" description="Helical" evidence="2">
    <location>
        <begin position="6"/>
        <end position="29"/>
    </location>
</feature>
<dbReference type="Proteomes" id="UP000235220">
    <property type="component" value="Chromosome 5"/>
</dbReference>
<dbReference type="GeneID" id="108987871"/>
<evidence type="ECO:0000256" key="1">
    <source>
        <dbReference type="SAM" id="MobiDB-lite"/>
    </source>
</evidence>
<dbReference type="OrthoDB" id="999321at2759"/>
<keyword evidence="3" id="KW-1185">Reference proteome</keyword>
<dbReference type="PANTHER" id="PTHR34268:SF8">
    <property type="entry name" value="FAE DOMAIN-CONTAINING PROTEIN"/>
    <property type="match status" value="1"/>
</dbReference>
<accession>A0A2I4EAN5</accession>
<feature type="region of interest" description="Disordered" evidence="1">
    <location>
        <begin position="70"/>
        <end position="92"/>
    </location>
</feature>
<proteinExistence type="predicted"/>
<evidence type="ECO:0000256" key="2">
    <source>
        <dbReference type="SAM" id="Phobius"/>
    </source>
</evidence>
<dbReference type="PANTHER" id="PTHR34268">
    <property type="entry name" value="OS01G0321850 PROTEIN"/>
    <property type="match status" value="1"/>
</dbReference>
<dbReference type="KEGG" id="jre:108987871"/>
<name>A0A2I4EAN5_JUGRE</name>
<keyword evidence="2" id="KW-0472">Membrane</keyword>
<sequence>MIMESSSLAYVLTKVAMFVLVQSLVYLILSKSSSIFSRNNDRKSRSFRQVRSLSINRILAALGDMPAELSPISRSPCQSPIQENSKRHHHTS</sequence>
<evidence type="ECO:0000313" key="3">
    <source>
        <dbReference type="Proteomes" id="UP000235220"/>
    </source>
</evidence>
<reference evidence="4" key="1">
    <citation type="submission" date="2025-08" db="UniProtKB">
        <authorList>
            <consortium name="RefSeq"/>
        </authorList>
    </citation>
    <scope>IDENTIFICATION</scope>
    <source>
        <tissue evidence="4">Leaves</tissue>
    </source>
</reference>
<protein>
    <submittedName>
        <fullName evidence="4">Uncharacterized protein LOC108987871</fullName>
    </submittedName>
</protein>
<gene>
    <name evidence="4" type="primary">LOC108987871</name>
</gene>
<dbReference type="STRING" id="51240.A0A2I4EAN5"/>
<dbReference type="RefSeq" id="XP_018816457.2">
    <property type="nucleotide sequence ID" value="XM_018960912.2"/>
</dbReference>
<feature type="compositionally biased region" description="Polar residues" evidence="1">
    <location>
        <begin position="72"/>
        <end position="83"/>
    </location>
</feature>
<keyword evidence="2" id="KW-0812">Transmembrane</keyword>